<dbReference type="EMBL" id="ML143387">
    <property type="protein sequence ID" value="TBU35276.1"/>
    <property type="molecule type" value="Genomic_DNA"/>
</dbReference>
<protein>
    <submittedName>
        <fullName evidence="2">Uncharacterized protein</fullName>
    </submittedName>
</protein>
<gene>
    <name evidence="2" type="ORF">BD311DRAFT_773409</name>
</gene>
<evidence type="ECO:0000313" key="2">
    <source>
        <dbReference type="EMBL" id="TBU35276.1"/>
    </source>
</evidence>
<name>A0A4Q9N8H4_9APHY</name>
<reference evidence="2" key="1">
    <citation type="submission" date="2019-01" db="EMBL/GenBank/DDBJ databases">
        <title>Draft genome sequences of three monokaryotic isolates of the white-rot basidiomycete fungus Dichomitus squalens.</title>
        <authorList>
            <consortium name="DOE Joint Genome Institute"/>
            <person name="Lopez S.C."/>
            <person name="Andreopoulos B."/>
            <person name="Pangilinan J."/>
            <person name="Lipzen A."/>
            <person name="Riley R."/>
            <person name="Ahrendt S."/>
            <person name="Ng V."/>
            <person name="Barry K."/>
            <person name="Daum C."/>
            <person name="Grigoriev I.V."/>
            <person name="Hilden K.S."/>
            <person name="Makela M.R."/>
            <person name="de Vries R.P."/>
        </authorList>
    </citation>
    <scope>NUCLEOTIDE SEQUENCE [LARGE SCALE GENOMIC DNA]</scope>
    <source>
        <strain evidence="2">OM18370.1</strain>
    </source>
</reference>
<dbReference type="Proteomes" id="UP000292957">
    <property type="component" value="Unassembled WGS sequence"/>
</dbReference>
<feature type="region of interest" description="Disordered" evidence="1">
    <location>
        <begin position="1"/>
        <end position="29"/>
    </location>
</feature>
<evidence type="ECO:0000256" key="1">
    <source>
        <dbReference type="SAM" id="MobiDB-lite"/>
    </source>
</evidence>
<dbReference type="AlphaFoldDB" id="A0A4Q9N8H4"/>
<feature type="region of interest" description="Disordered" evidence="1">
    <location>
        <begin position="43"/>
        <end position="74"/>
    </location>
</feature>
<sequence>MAPSVHVDDDVDTADDTSPSLRGRLEVSTAAPQVDQLSVAWPGKASSFPASPACSTPTELEGQSGDSEELGAGSGLLTFVQGDDDLPPVVLKAKGRAATYPLSGVRKYVA</sequence>
<organism evidence="2">
    <name type="scientific">Dichomitus squalens</name>
    <dbReference type="NCBI Taxonomy" id="114155"/>
    <lineage>
        <taxon>Eukaryota</taxon>
        <taxon>Fungi</taxon>
        <taxon>Dikarya</taxon>
        <taxon>Basidiomycota</taxon>
        <taxon>Agaricomycotina</taxon>
        <taxon>Agaricomycetes</taxon>
        <taxon>Polyporales</taxon>
        <taxon>Polyporaceae</taxon>
        <taxon>Dichomitus</taxon>
    </lineage>
</organism>
<accession>A0A4Q9N8H4</accession>
<proteinExistence type="predicted"/>